<accession>A0ABX8A5K5</accession>
<organism evidence="2 3">
    <name type="scientific">Tardiphaga alba</name>
    <dbReference type="NCBI Taxonomy" id="340268"/>
    <lineage>
        <taxon>Bacteria</taxon>
        <taxon>Pseudomonadati</taxon>
        <taxon>Pseudomonadota</taxon>
        <taxon>Alphaproteobacteria</taxon>
        <taxon>Hyphomicrobiales</taxon>
        <taxon>Nitrobacteraceae</taxon>
        <taxon>Tardiphaga</taxon>
    </lineage>
</organism>
<keyword evidence="3" id="KW-1185">Reference proteome</keyword>
<name>A0ABX8A5K5_9BRAD</name>
<feature type="region of interest" description="Disordered" evidence="1">
    <location>
        <begin position="84"/>
        <end position="128"/>
    </location>
</feature>
<gene>
    <name evidence="2" type="ORF">RPMA_01440</name>
</gene>
<evidence type="ECO:0000256" key="1">
    <source>
        <dbReference type="SAM" id="MobiDB-lite"/>
    </source>
</evidence>
<proteinExistence type="predicted"/>
<dbReference type="RefSeq" id="WP_211911163.1">
    <property type="nucleotide sequence ID" value="NZ_CP036498.1"/>
</dbReference>
<reference evidence="2 3" key="1">
    <citation type="submission" date="2019-02" db="EMBL/GenBank/DDBJ databases">
        <title>Emended description of the genus Rhodopseudomonas and description of Rhodopseudomonas albus sp. nov., a non-phototrophic, heavy-metal-tolerant bacterium isolated from garden soil.</title>
        <authorList>
            <person name="Bao Z."/>
            <person name="Cao W.W."/>
            <person name="Sato Y."/>
            <person name="Nishizawa T."/>
            <person name="Zhao J."/>
            <person name="Guo Y."/>
            <person name="Ohta H."/>
        </authorList>
    </citation>
    <scope>NUCLEOTIDE SEQUENCE [LARGE SCALE GENOMIC DNA]</scope>
    <source>
        <strain evidence="2 3">SK50-23</strain>
    </source>
</reference>
<dbReference type="Proteomes" id="UP000682843">
    <property type="component" value="Chromosome"/>
</dbReference>
<feature type="region of interest" description="Disordered" evidence="1">
    <location>
        <begin position="1"/>
        <end position="25"/>
    </location>
</feature>
<evidence type="ECO:0000313" key="2">
    <source>
        <dbReference type="EMBL" id="QUS37675.1"/>
    </source>
</evidence>
<protein>
    <submittedName>
        <fullName evidence="2">Uncharacterized protein</fullName>
    </submittedName>
</protein>
<sequence length="138" mass="15306">MRNDSVVPPLMAPDSNPPQVSKSDRLPLEQWSSEAVDNLPPKNDMRIAAAIISEDPKFLEPILIRGSLEDTITRLIDTANDQTAIEPAITEEPVAASTKPRAKRQARRTPPVRVAEAPPTPELPEPNFFEKLFGTRFN</sequence>
<dbReference type="EMBL" id="CP036498">
    <property type="protein sequence ID" value="QUS37675.1"/>
    <property type="molecule type" value="Genomic_DNA"/>
</dbReference>
<evidence type="ECO:0000313" key="3">
    <source>
        <dbReference type="Proteomes" id="UP000682843"/>
    </source>
</evidence>